<dbReference type="Gene3D" id="2.60.120.260">
    <property type="entry name" value="Galactose-binding domain-like"/>
    <property type="match status" value="1"/>
</dbReference>
<dbReference type="GO" id="GO:0034993">
    <property type="term" value="C:meiotic nuclear membrane microtubule tethering complex"/>
    <property type="evidence" value="ECO:0007669"/>
    <property type="project" value="TreeGrafter"/>
</dbReference>
<dbReference type="EMBL" id="BLXT01002845">
    <property type="protein sequence ID" value="GFN98307.1"/>
    <property type="molecule type" value="Genomic_DNA"/>
</dbReference>
<evidence type="ECO:0000256" key="3">
    <source>
        <dbReference type="ARBA" id="ARBA00022989"/>
    </source>
</evidence>
<dbReference type="InterPro" id="IPR012919">
    <property type="entry name" value="SUN_dom"/>
</dbReference>
<dbReference type="PANTHER" id="PTHR12911:SF8">
    <property type="entry name" value="KLAROID PROTEIN-RELATED"/>
    <property type="match status" value="1"/>
</dbReference>
<dbReference type="PROSITE" id="PS51469">
    <property type="entry name" value="SUN"/>
    <property type="match status" value="1"/>
</dbReference>
<organism evidence="6 7">
    <name type="scientific">Plakobranchus ocellatus</name>
    <dbReference type="NCBI Taxonomy" id="259542"/>
    <lineage>
        <taxon>Eukaryota</taxon>
        <taxon>Metazoa</taxon>
        <taxon>Spiralia</taxon>
        <taxon>Lophotrochozoa</taxon>
        <taxon>Mollusca</taxon>
        <taxon>Gastropoda</taxon>
        <taxon>Heterobranchia</taxon>
        <taxon>Euthyneura</taxon>
        <taxon>Panpulmonata</taxon>
        <taxon>Sacoglossa</taxon>
        <taxon>Placobranchoidea</taxon>
        <taxon>Plakobranchidae</taxon>
        <taxon>Plakobranchus</taxon>
    </lineage>
</organism>
<keyword evidence="7" id="KW-1185">Reference proteome</keyword>
<dbReference type="AlphaFoldDB" id="A0AAV3ZV63"/>
<evidence type="ECO:0000256" key="4">
    <source>
        <dbReference type="ARBA" id="ARBA00023136"/>
    </source>
</evidence>
<evidence type="ECO:0000256" key="2">
    <source>
        <dbReference type="ARBA" id="ARBA00022692"/>
    </source>
</evidence>
<dbReference type="GO" id="GO:0043495">
    <property type="term" value="F:protein-membrane adaptor activity"/>
    <property type="evidence" value="ECO:0007669"/>
    <property type="project" value="TreeGrafter"/>
</dbReference>
<dbReference type="Pfam" id="PF07738">
    <property type="entry name" value="Sad1_UNC"/>
    <property type="match status" value="1"/>
</dbReference>
<name>A0AAV3ZV63_9GAST</name>
<gene>
    <name evidence="6" type="ORF">PoB_002481300</name>
</gene>
<keyword evidence="3" id="KW-1133">Transmembrane helix</keyword>
<keyword evidence="2" id="KW-0812">Transmembrane</keyword>
<protein>
    <submittedName>
        <fullName evidence="6">Sun domain-containing protein 2</fullName>
    </submittedName>
</protein>
<keyword evidence="4" id="KW-0472">Membrane</keyword>
<comment type="caution">
    <text evidence="6">The sequence shown here is derived from an EMBL/GenBank/DDBJ whole genome shotgun (WGS) entry which is preliminary data.</text>
</comment>
<proteinExistence type="predicted"/>
<dbReference type="PANTHER" id="PTHR12911">
    <property type="entry name" value="SAD1/UNC-84-LIKE PROTEIN-RELATED"/>
    <property type="match status" value="1"/>
</dbReference>
<evidence type="ECO:0000259" key="5">
    <source>
        <dbReference type="PROSITE" id="PS51469"/>
    </source>
</evidence>
<dbReference type="Proteomes" id="UP000735302">
    <property type="component" value="Unassembled WGS sequence"/>
</dbReference>
<feature type="domain" description="SUN" evidence="5">
    <location>
        <begin position="20"/>
        <end position="196"/>
    </location>
</feature>
<dbReference type="InterPro" id="IPR045119">
    <property type="entry name" value="SUN1-5"/>
</dbReference>
<accession>A0AAV3ZV63</accession>
<sequence>MKISRRGLENLATVSGASNLSGGTILCSSNTYFAKSGAFYSLFGIPLWYHSSNPRMVIQPEIQPGTCWAMDGNQGYVTIQLAMPVVITAVSLEHIPREVSPLGRLDSAPREFVIMAQEISVSSSEMLLGKFIYDINQEPIQVFEIKDPFCTSETLDPDKCGPNSRPYNIVTLKVLSNHGNPDYTCIYRLRVHGRPFFLRNSYEYE</sequence>
<evidence type="ECO:0000313" key="6">
    <source>
        <dbReference type="EMBL" id="GFN98307.1"/>
    </source>
</evidence>
<evidence type="ECO:0000256" key="1">
    <source>
        <dbReference type="ARBA" id="ARBA00004370"/>
    </source>
</evidence>
<reference evidence="6 7" key="1">
    <citation type="journal article" date="2021" name="Elife">
        <title>Chloroplast acquisition without the gene transfer in kleptoplastic sea slugs, Plakobranchus ocellatus.</title>
        <authorList>
            <person name="Maeda T."/>
            <person name="Takahashi S."/>
            <person name="Yoshida T."/>
            <person name="Shimamura S."/>
            <person name="Takaki Y."/>
            <person name="Nagai Y."/>
            <person name="Toyoda A."/>
            <person name="Suzuki Y."/>
            <person name="Arimoto A."/>
            <person name="Ishii H."/>
            <person name="Satoh N."/>
            <person name="Nishiyama T."/>
            <person name="Hasebe M."/>
            <person name="Maruyama T."/>
            <person name="Minagawa J."/>
            <person name="Obokata J."/>
            <person name="Shigenobu S."/>
        </authorList>
    </citation>
    <scope>NUCLEOTIDE SEQUENCE [LARGE SCALE GENOMIC DNA]</scope>
</reference>
<comment type="subcellular location">
    <subcellularLocation>
        <location evidence="1">Membrane</location>
    </subcellularLocation>
</comment>
<evidence type="ECO:0000313" key="7">
    <source>
        <dbReference type="Proteomes" id="UP000735302"/>
    </source>
</evidence>